<sequence>MATAFKSLASKLCGVIVRGHLTTKSYIPKAHLSVYNPKYVEPVLDKDTLSKGLEDDDIRHHRPVKAPTTDLSISPLFYDDDIRKFTNMMMKGGNKERVREITRRLLENIKHMQVEKYNKTATDEEKSQIECNPVTIFKQAVENCKPLLTTIRVVKSGVAYRVPICARPSDQRFRAMKWIIESCRDKERRIPMENKLTWEIMDAYNNQGKAVRKKQEVHRICESNRAYAHLR</sequence>
<evidence type="ECO:0000259" key="4">
    <source>
        <dbReference type="Pfam" id="PF00177"/>
    </source>
</evidence>
<keyword evidence="6" id="KW-1185">Reference proteome</keyword>
<dbReference type="EMBL" id="RQTK01000234">
    <property type="protein sequence ID" value="RUS83702.1"/>
    <property type="molecule type" value="Genomic_DNA"/>
</dbReference>
<dbReference type="PANTHER" id="PTHR11205">
    <property type="entry name" value="RIBOSOMAL PROTEIN S7"/>
    <property type="match status" value="1"/>
</dbReference>
<gene>
    <name evidence="5" type="ORF">EGW08_008550</name>
</gene>
<evidence type="ECO:0000313" key="5">
    <source>
        <dbReference type="EMBL" id="RUS83702.1"/>
    </source>
</evidence>
<dbReference type="STRING" id="188477.A0A3S1BAG4"/>
<organism evidence="5 6">
    <name type="scientific">Elysia chlorotica</name>
    <name type="common">Eastern emerald elysia</name>
    <name type="synonym">Sea slug</name>
    <dbReference type="NCBI Taxonomy" id="188477"/>
    <lineage>
        <taxon>Eukaryota</taxon>
        <taxon>Metazoa</taxon>
        <taxon>Spiralia</taxon>
        <taxon>Lophotrochozoa</taxon>
        <taxon>Mollusca</taxon>
        <taxon>Gastropoda</taxon>
        <taxon>Heterobranchia</taxon>
        <taxon>Euthyneura</taxon>
        <taxon>Panpulmonata</taxon>
        <taxon>Sacoglossa</taxon>
        <taxon>Placobranchoidea</taxon>
        <taxon>Plakobranchidae</taxon>
        <taxon>Elysia</taxon>
    </lineage>
</organism>
<dbReference type="Pfam" id="PF00177">
    <property type="entry name" value="Ribosomal_S7"/>
    <property type="match status" value="1"/>
</dbReference>
<evidence type="ECO:0000256" key="2">
    <source>
        <dbReference type="ARBA" id="ARBA00022980"/>
    </source>
</evidence>
<feature type="domain" description="Small ribosomal subunit protein uS7" evidence="4">
    <location>
        <begin position="66"/>
        <end position="225"/>
    </location>
</feature>
<dbReference type="InterPro" id="IPR000235">
    <property type="entry name" value="Ribosomal_uS7"/>
</dbReference>
<dbReference type="Proteomes" id="UP000271974">
    <property type="component" value="Unassembled WGS sequence"/>
</dbReference>
<dbReference type="GO" id="GO:0005840">
    <property type="term" value="C:ribosome"/>
    <property type="evidence" value="ECO:0007669"/>
    <property type="project" value="UniProtKB-KW"/>
</dbReference>
<name>A0A3S1BAG4_ELYCH</name>
<dbReference type="SUPFAM" id="SSF47973">
    <property type="entry name" value="Ribosomal protein S7"/>
    <property type="match status" value="1"/>
</dbReference>
<keyword evidence="2" id="KW-0689">Ribosomal protein</keyword>
<keyword evidence="3" id="KW-0687">Ribonucleoprotein</keyword>
<comment type="caution">
    <text evidence="5">The sequence shown here is derived from an EMBL/GenBank/DDBJ whole genome shotgun (WGS) entry which is preliminary data.</text>
</comment>
<dbReference type="AlphaFoldDB" id="A0A3S1BAG4"/>
<dbReference type="InterPro" id="IPR023798">
    <property type="entry name" value="Ribosomal_uS7_dom"/>
</dbReference>
<dbReference type="GO" id="GO:1990904">
    <property type="term" value="C:ribonucleoprotein complex"/>
    <property type="evidence" value="ECO:0007669"/>
    <property type="project" value="UniProtKB-KW"/>
</dbReference>
<evidence type="ECO:0000313" key="6">
    <source>
        <dbReference type="Proteomes" id="UP000271974"/>
    </source>
</evidence>
<dbReference type="CDD" id="cd14870">
    <property type="entry name" value="uS7_Mitochondria_Mammalian"/>
    <property type="match status" value="1"/>
</dbReference>
<protein>
    <recommendedName>
        <fullName evidence="4">Small ribosomal subunit protein uS7 domain-containing protein</fullName>
    </recommendedName>
</protein>
<evidence type="ECO:0000256" key="1">
    <source>
        <dbReference type="ARBA" id="ARBA00007151"/>
    </source>
</evidence>
<evidence type="ECO:0000256" key="3">
    <source>
        <dbReference type="ARBA" id="ARBA00023274"/>
    </source>
</evidence>
<comment type="similarity">
    <text evidence="1">Belongs to the universal ribosomal protein uS7 family.</text>
</comment>
<accession>A0A3S1BAG4</accession>
<reference evidence="5 6" key="1">
    <citation type="submission" date="2019-01" db="EMBL/GenBank/DDBJ databases">
        <title>A draft genome assembly of the solar-powered sea slug Elysia chlorotica.</title>
        <authorList>
            <person name="Cai H."/>
            <person name="Li Q."/>
            <person name="Fang X."/>
            <person name="Li J."/>
            <person name="Curtis N.E."/>
            <person name="Altenburger A."/>
            <person name="Shibata T."/>
            <person name="Feng M."/>
            <person name="Maeda T."/>
            <person name="Schwartz J.A."/>
            <person name="Shigenobu S."/>
            <person name="Lundholm N."/>
            <person name="Nishiyama T."/>
            <person name="Yang H."/>
            <person name="Hasebe M."/>
            <person name="Li S."/>
            <person name="Pierce S.K."/>
            <person name="Wang J."/>
        </authorList>
    </citation>
    <scope>NUCLEOTIDE SEQUENCE [LARGE SCALE GENOMIC DNA]</scope>
    <source>
        <strain evidence="5">EC2010</strain>
        <tissue evidence="5">Whole organism of an adult</tissue>
    </source>
</reference>
<dbReference type="GO" id="GO:0006412">
    <property type="term" value="P:translation"/>
    <property type="evidence" value="ECO:0007669"/>
    <property type="project" value="InterPro"/>
</dbReference>
<proteinExistence type="inferred from homology"/>
<dbReference type="OrthoDB" id="9972728at2759"/>
<dbReference type="InterPro" id="IPR036823">
    <property type="entry name" value="Ribosomal_uS7_dom_sf"/>
</dbReference>
<dbReference type="Gene3D" id="1.10.455.10">
    <property type="entry name" value="Ribosomal protein S7 domain"/>
    <property type="match status" value="1"/>
</dbReference>